<organism evidence="8 9">
    <name type="scientific">Natronogracilivirga saccharolytica</name>
    <dbReference type="NCBI Taxonomy" id="2812953"/>
    <lineage>
        <taxon>Bacteria</taxon>
        <taxon>Pseudomonadati</taxon>
        <taxon>Balneolota</taxon>
        <taxon>Balneolia</taxon>
        <taxon>Balneolales</taxon>
        <taxon>Cyclonatronaceae</taxon>
        <taxon>Natronogracilivirga</taxon>
    </lineage>
</organism>
<evidence type="ECO:0000256" key="3">
    <source>
        <dbReference type="ARBA" id="ARBA00022618"/>
    </source>
</evidence>
<keyword evidence="9" id="KW-1185">Reference proteome</keyword>
<evidence type="ECO:0000256" key="4">
    <source>
        <dbReference type="ARBA" id="ARBA00023054"/>
    </source>
</evidence>
<feature type="region of interest" description="Disordered" evidence="7">
    <location>
        <begin position="156"/>
        <end position="203"/>
    </location>
</feature>
<dbReference type="InterPro" id="IPR019933">
    <property type="entry name" value="DivIVA_domain"/>
</dbReference>
<evidence type="ECO:0000256" key="1">
    <source>
        <dbReference type="ARBA" id="ARBA00004496"/>
    </source>
</evidence>
<feature type="compositionally biased region" description="Polar residues" evidence="7">
    <location>
        <begin position="171"/>
        <end position="184"/>
    </location>
</feature>
<dbReference type="Pfam" id="PF05103">
    <property type="entry name" value="DivIVA"/>
    <property type="match status" value="1"/>
</dbReference>
<dbReference type="PANTHER" id="PTHR35794:SF1">
    <property type="entry name" value="CELL CYCLE PROTEIN GPSB"/>
    <property type="match status" value="1"/>
</dbReference>
<evidence type="ECO:0000313" key="9">
    <source>
        <dbReference type="Proteomes" id="UP000673975"/>
    </source>
</evidence>
<gene>
    <name evidence="8" type="ORF">NATSA_09285</name>
</gene>
<evidence type="ECO:0000256" key="2">
    <source>
        <dbReference type="ARBA" id="ARBA00022490"/>
    </source>
</evidence>
<proteinExistence type="predicted"/>
<dbReference type="Gene3D" id="6.10.250.660">
    <property type="match status" value="1"/>
</dbReference>
<keyword evidence="3" id="KW-0132">Cell division</keyword>
<reference evidence="8" key="1">
    <citation type="submission" date="2021-02" db="EMBL/GenBank/DDBJ databases">
        <title>Natronogracilivirga saccharolytica gen. nov. sp. nov. a new anaerobic, haloalkiliphilic carbohydrate-fermenting bacterium from soda lake and proposing of Cyclonatronumiaceae fam. nov. in the phylum Balneolaeota.</title>
        <authorList>
            <person name="Zhilina T.N."/>
            <person name="Sorokin D.Y."/>
            <person name="Zavarzina D.G."/>
            <person name="Toshchakov S.V."/>
            <person name="Kublanov I.V."/>
        </authorList>
    </citation>
    <scope>NUCLEOTIDE SEQUENCE</scope>
    <source>
        <strain evidence="8">Z-1702</strain>
    </source>
</reference>
<keyword evidence="4 6" id="KW-0175">Coiled coil</keyword>
<evidence type="ECO:0000256" key="6">
    <source>
        <dbReference type="SAM" id="Coils"/>
    </source>
</evidence>
<dbReference type="NCBIfam" id="TIGR03544">
    <property type="entry name" value="DivI1A_domain"/>
    <property type="match status" value="1"/>
</dbReference>
<accession>A0A8J7RSA7</accession>
<dbReference type="PANTHER" id="PTHR35794">
    <property type="entry name" value="CELL DIVISION PROTEIN DIVIVA"/>
    <property type="match status" value="1"/>
</dbReference>
<keyword evidence="5" id="KW-0131">Cell cycle</keyword>
<dbReference type="InterPro" id="IPR007793">
    <property type="entry name" value="DivIVA_fam"/>
</dbReference>
<comment type="caution">
    <text evidence="8">The sequence shown here is derived from an EMBL/GenBank/DDBJ whole genome shotgun (WGS) entry which is preliminary data.</text>
</comment>
<keyword evidence="2" id="KW-0963">Cytoplasm</keyword>
<evidence type="ECO:0000256" key="7">
    <source>
        <dbReference type="SAM" id="MobiDB-lite"/>
    </source>
</evidence>
<sequence>MKLSALEIKQQSFAKSMRGYDVAEVQSFLNVISNEWEHLSNKCKDQEREIQRLSEKLTHYQKVEEALHETLQTAKKSAQERVDSSKQEAQNRIAKANLEAERIIQDAQHERQSIRRSIQRLLERRYEIIRGMQSYLDMASESLESFKKDDAHIYAIPTEDEYDTDFPSGQPPKTNDFGNNPESSSPDEETEDLDDLVDDLDDK</sequence>
<feature type="coiled-coil region" evidence="6">
    <location>
        <begin position="36"/>
        <end position="124"/>
    </location>
</feature>
<evidence type="ECO:0000256" key="5">
    <source>
        <dbReference type="ARBA" id="ARBA00023306"/>
    </source>
</evidence>
<feature type="compositionally biased region" description="Acidic residues" evidence="7">
    <location>
        <begin position="185"/>
        <end position="203"/>
    </location>
</feature>
<name>A0A8J7RSA7_9BACT</name>
<comment type="subcellular location">
    <subcellularLocation>
        <location evidence="1">Cytoplasm</location>
    </subcellularLocation>
</comment>
<dbReference type="Proteomes" id="UP000673975">
    <property type="component" value="Unassembled WGS sequence"/>
</dbReference>
<dbReference type="RefSeq" id="WP_210511957.1">
    <property type="nucleotide sequence ID" value="NZ_JAFIDN010000006.1"/>
</dbReference>
<protein>
    <submittedName>
        <fullName evidence="8">DivIVA domain-containing protein</fullName>
    </submittedName>
</protein>
<dbReference type="EMBL" id="JAFIDN010000006">
    <property type="protein sequence ID" value="MBP3192854.1"/>
    <property type="molecule type" value="Genomic_DNA"/>
</dbReference>
<evidence type="ECO:0000313" key="8">
    <source>
        <dbReference type="EMBL" id="MBP3192854.1"/>
    </source>
</evidence>
<dbReference type="AlphaFoldDB" id="A0A8J7RSA7"/>
<dbReference type="GO" id="GO:0051301">
    <property type="term" value="P:cell division"/>
    <property type="evidence" value="ECO:0007669"/>
    <property type="project" value="UniProtKB-KW"/>
</dbReference>
<dbReference type="GO" id="GO:0005737">
    <property type="term" value="C:cytoplasm"/>
    <property type="evidence" value="ECO:0007669"/>
    <property type="project" value="UniProtKB-SubCell"/>
</dbReference>